<name>G3H3Y0_CRIGR</name>
<sequence>MLNLGCNALKNFNMNIHFSVTLTINVLYSPTNYINQWKITFKGVSFYEKT</sequence>
<protein>
    <submittedName>
        <fullName evidence="1">Uncharacterized protein</fullName>
    </submittedName>
</protein>
<accession>G3H3Y0</accession>
<gene>
    <name evidence="1" type="ORF">I79_004972</name>
</gene>
<dbReference type="AlphaFoldDB" id="G3H3Y0"/>
<proteinExistence type="predicted"/>
<dbReference type="InParanoid" id="G3H3Y0"/>
<organism evidence="1 2">
    <name type="scientific">Cricetulus griseus</name>
    <name type="common">Chinese hamster</name>
    <name type="synonym">Cricetulus barabensis griseus</name>
    <dbReference type="NCBI Taxonomy" id="10029"/>
    <lineage>
        <taxon>Eukaryota</taxon>
        <taxon>Metazoa</taxon>
        <taxon>Chordata</taxon>
        <taxon>Craniata</taxon>
        <taxon>Vertebrata</taxon>
        <taxon>Euteleostomi</taxon>
        <taxon>Mammalia</taxon>
        <taxon>Eutheria</taxon>
        <taxon>Euarchontoglires</taxon>
        <taxon>Glires</taxon>
        <taxon>Rodentia</taxon>
        <taxon>Myomorpha</taxon>
        <taxon>Muroidea</taxon>
        <taxon>Cricetidae</taxon>
        <taxon>Cricetinae</taxon>
        <taxon>Cricetulus</taxon>
    </lineage>
</organism>
<evidence type="ECO:0000313" key="2">
    <source>
        <dbReference type="Proteomes" id="UP000001075"/>
    </source>
</evidence>
<dbReference type="Proteomes" id="UP000001075">
    <property type="component" value="Unassembled WGS sequence"/>
</dbReference>
<dbReference type="EMBL" id="JH000133">
    <property type="protein sequence ID" value="EGW03607.1"/>
    <property type="molecule type" value="Genomic_DNA"/>
</dbReference>
<reference evidence="2" key="1">
    <citation type="journal article" date="2011" name="Nat. Biotechnol.">
        <title>The genomic sequence of the Chinese hamster ovary (CHO)-K1 cell line.</title>
        <authorList>
            <person name="Xu X."/>
            <person name="Nagarajan H."/>
            <person name="Lewis N.E."/>
            <person name="Pan S."/>
            <person name="Cai Z."/>
            <person name="Liu X."/>
            <person name="Chen W."/>
            <person name="Xie M."/>
            <person name="Wang W."/>
            <person name="Hammond S."/>
            <person name="Andersen M.R."/>
            <person name="Neff N."/>
            <person name="Passarelli B."/>
            <person name="Koh W."/>
            <person name="Fan H.C."/>
            <person name="Wang J."/>
            <person name="Gui Y."/>
            <person name="Lee K.H."/>
            <person name="Betenbaugh M.J."/>
            <person name="Quake S.R."/>
            <person name="Famili I."/>
            <person name="Palsson B.O."/>
            <person name="Wang J."/>
        </authorList>
    </citation>
    <scope>NUCLEOTIDE SEQUENCE [LARGE SCALE GENOMIC DNA]</scope>
    <source>
        <strain evidence="2">CHO K1 cell line</strain>
    </source>
</reference>
<evidence type="ECO:0000313" key="1">
    <source>
        <dbReference type="EMBL" id="EGW03607.1"/>
    </source>
</evidence>